<dbReference type="PROSITE" id="PS51146">
    <property type="entry name" value="KAIC"/>
    <property type="match status" value="1"/>
</dbReference>
<dbReference type="PANTHER" id="PTHR43637:SF1">
    <property type="entry name" value="UPF0273 PROTEIN TM_0370"/>
    <property type="match status" value="1"/>
</dbReference>
<accession>A0A2R7Y9C0</accession>
<evidence type="ECO:0000313" key="4">
    <source>
        <dbReference type="EMBL" id="PUA34130.1"/>
    </source>
</evidence>
<proteinExistence type="predicted"/>
<dbReference type="Pfam" id="PF06745">
    <property type="entry name" value="ATPase"/>
    <property type="match status" value="1"/>
</dbReference>
<dbReference type="Gene3D" id="3.40.50.300">
    <property type="entry name" value="P-loop containing nucleotide triphosphate hydrolases"/>
    <property type="match status" value="1"/>
</dbReference>
<organism evidence="4 5">
    <name type="scientific">Candidatus Terraquivivens tikiterensis</name>
    <dbReference type="NCBI Taxonomy" id="1980982"/>
    <lineage>
        <taxon>Archaea</taxon>
        <taxon>Nitrososphaerota</taxon>
        <taxon>Candidatus Wolframiiraptoraceae</taxon>
        <taxon>Candidatus Terraquivivens</taxon>
    </lineage>
</organism>
<dbReference type="InterPro" id="IPR027417">
    <property type="entry name" value="P-loop_NTPase"/>
</dbReference>
<reference evidence="4 5" key="1">
    <citation type="submission" date="2017-04" db="EMBL/GenBank/DDBJ databases">
        <title>Draft Aigarchaeota genome from a New Zealand hot spring.</title>
        <authorList>
            <person name="Reysenbach A.-L."/>
            <person name="Donaho J.A."/>
            <person name="Gerhart J."/>
            <person name="Kelley J.F."/>
            <person name="Kouba K."/>
            <person name="Podar M."/>
            <person name="Stott M."/>
        </authorList>
    </citation>
    <scope>NUCLEOTIDE SEQUENCE [LARGE SCALE GENOMIC DNA]</scope>
    <source>
        <strain evidence="4">NZ13_MG1</strain>
    </source>
</reference>
<evidence type="ECO:0000259" key="3">
    <source>
        <dbReference type="PROSITE" id="PS51146"/>
    </source>
</evidence>
<name>A0A2R7Y9C0_9ARCH</name>
<dbReference type="EMBL" id="NDWU01000003">
    <property type="protein sequence ID" value="PUA34130.1"/>
    <property type="molecule type" value="Genomic_DNA"/>
</dbReference>
<comment type="caution">
    <text evidence="4">The sequence shown here is derived from an EMBL/GenBank/DDBJ whole genome shotgun (WGS) entry which is preliminary data.</text>
</comment>
<protein>
    <recommendedName>
        <fullName evidence="3">KaiC domain-containing protein</fullName>
    </recommendedName>
</protein>
<sequence length="261" mass="29045">MLQRVSTGILKLDRMLGGGLIQGRTYLVAGETGAGKTILALQFLREGLSRNEPCVYVSLDERVGNVLSGVETLGWNFWPYINSGLFYPFEIRLEAAEVRKYGKESKAFIEAIRRVTRGGPISRIVLDPVSALAAGAKEEFYVREYLREIINYLEEKCNATTLLVTDIPTGSTRLSRFGYEEFLASGVIVMGIMRLDGRLVRTLYVRKMRWSRMDPTIYTFDIQPGAGIVIKQPLDSLVSKAAASGVETEEVEDEGSEVSQT</sequence>
<dbReference type="PROSITE" id="PS00675">
    <property type="entry name" value="SIGMA54_INTERACT_1"/>
    <property type="match status" value="1"/>
</dbReference>
<dbReference type="PRINTS" id="PR01874">
    <property type="entry name" value="DNAREPAIRADA"/>
</dbReference>
<evidence type="ECO:0000256" key="2">
    <source>
        <dbReference type="ARBA" id="ARBA00022840"/>
    </source>
</evidence>
<dbReference type="InterPro" id="IPR025662">
    <property type="entry name" value="Sigma_54_int_dom_ATP-bd_1"/>
</dbReference>
<dbReference type="InterPro" id="IPR010624">
    <property type="entry name" value="KaiC_dom"/>
</dbReference>
<dbReference type="Proteomes" id="UP000244066">
    <property type="component" value="Unassembled WGS sequence"/>
</dbReference>
<evidence type="ECO:0000256" key="1">
    <source>
        <dbReference type="ARBA" id="ARBA00022741"/>
    </source>
</evidence>
<dbReference type="SUPFAM" id="SSF52540">
    <property type="entry name" value="P-loop containing nucleoside triphosphate hydrolases"/>
    <property type="match status" value="1"/>
</dbReference>
<dbReference type="InterPro" id="IPR014774">
    <property type="entry name" value="KaiC-like_dom"/>
</dbReference>
<gene>
    <name evidence="4" type="ORF">B9J98_01765</name>
</gene>
<dbReference type="AlphaFoldDB" id="A0A2R7Y9C0"/>
<evidence type="ECO:0000313" key="5">
    <source>
        <dbReference type="Proteomes" id="UP000244066"/>
    </source>
</evidence>
<dbReference type="PANTHER" id="PTHR43637">
    <property type="entry name" value="UPF0273 PROTEIN TM_0370"/>
    <property type="match status" value="1"/>
</dbReference>
<keyword evidence="2" id="KW-0067">ATP-binding</keyword>
<dbReference type="GO" id="GO:0005524">
    <property type="term" value="F:ATP binding"/>
    <property type="evidence" value="ECO:0007669"/>
    <property type="project" value="UniProtKB-KW"/>
</dbReference>
<feature type="domain" description="KaiC" evidence="3">
    <location>
        <begin position="3"/>
        <end position="244"/>
    </location>
</feature>
<keyword evidence="1" id="KW-0547">Nucleotide-binding</keyword>